<keyword evidence="1" id="KW-1133">Transmembrane helix</keyword>
<dbReference type="AlphaFoldDB" id="A0AAE6V784"/>
<name>A0AAE6V784_9MICO</name>
<protein>
    <submittedName>
        <fullName evidence="2">Uncharacterized protein</fullName>
    </submittedName>
</protein>
<evidence type="ECO:0000256" key="1">
    <source>
        <dbReference type="SAM" id="Phobius"/>
    </source>
</evidence>
<feature type="transmembrane region" description="Helical" evidence="1">
    <location>
        <begin position="97"/>
        <end position="119"/>
    </location>
</feature>
<dbReference type="Proteomes" id="UP000465031">
    <property type="component" value="Chromosome"/>
</dbReference>
<dbReference type="RefSeq" id="WP_068209844.1">
    <property type="nucleotide sequence ID" value="NZ_CP047186.1"/>
</dbReference>
<evidence type="ECO:0000313" key="2">
    <source>
        <dbReference type="EMBL" id="QHC56643.1"/>
    </source>
</evidence>
<gene>
    <name evidence="2" type="ORF">GSU10_14085</name>
</gene>
<accession>A0AAE6V784</accession>
<evidence type="ECO:0000313" key="3">
    <source>
        <dbReference type="Proteomes" id="UP000465031"/>
    </source>
</evidence>
<proteinExistence type="predicted"/>
<feature type="transmembrane region" description="Helical" evidence="1">
    <location>
        <begin position="74"/>
        <end position="90"/>
    </location>
</feature>
<keyword evidence="1" id="KW-0812">Transmembrane</keyword>
<dbReference type="KEGG" id="rte:GSU10_14085"/>
<reference evidence="3" key="1">
    <citation type="submission" date="2019-12" db="EMBL/GenBank/DDBJ databases">
        <title>Complete and draft genome sequences of new strains and members of some known species of the genus Rathayibacter isolated from plants.</title>
        <authorList>
            <person name="Tarlachkov S.V."/>
            <person name="Starodumova I.P."/>
            <person name="Dorofeeva L.V."/>
            <person name="Prisyazhnaya N.V."/>
            <person name="Leyn S."/>
            <person name="Zlamal J."/>
            <person name="Elan M."/>
            <person name="Osterman A.L."/>
            <person name="Nadler S."/>
            <person name="Subbotin S.A."/>
            <person name="Evtushenko L.I."/>
        </authorList>
    </citation>
    <scope>NUCLEOTIDE SEQUENCE [LARGE SCALE GENOMIC DNA]</scope>
    <source>
        <strain evidence="3">VKM Ac-2761</strain>
    </source>
</reference>
<keyword evidence="1" id="KW-0472">Membrane</keyword>
<feature type="transmembrane region" description="Helical" evidence="1">
    <location>
        <begin position="139"/>
        <end position="158"/>
    </location>
</feature>
<sequence>MVSAAAVVVVMRFIGRFSSVVYFAVPAVAAVVTWLATYVIYRDSWGKLSRPMFLRSALAAIALFFPAGLVYYPAGPYLLTAAITVYVGFLSRRRTVIAAGVVVAVLSVAQGSQVLQFFLVPAAAEGAAALGEIVALERTSALLSGGILLVAGVILMWLERRAKIPV</sequence>
<dbReference type="EMBL" id="CP047186">
    <property type="protein sequence ID" value="QHC56643.1"/>
    <property type="molecule type" value="Genomic_DNA"/>
</dbReference>
<organism evidence="2 3">
    <name type="scientific">Rathayibacter tanaceti</name>
    <dbReference type="NCBI Taxonomy" id="1671680"/>
    <lineage>
        <taxon>Bacteria</taxon>
        <taxon>Bacillati</taxon>
        <taxon>Actinomycetota</taxon>
        <taxon>Actinomycetes</taxon>
        <taxon>Micrococcales</taxon>
        <taxon>Microbacteriaceae</taxon>
        <taxon>Rathayibacter</taxon>
    </lineage>
</organism>
<feature type="transmembrane region" description="Helical" evidence="1">
    <location>
        <begin position="20"/>
        <end position="40"/>
    </location>
</feature>